<accession>A0A068S495</accession>
<evidence type="ECO:0000313" key="9">
    <source>
        <dbReference type="Proteomes" id="UP000027586"/>
    </source>
</evidence>
<dbReference type="GO" id="GO:0005634">
    <property type="term" value="C:nucleus"/>
    <property type="evidence" value="ECO:0007669"/>
    <property type="project" value="UniProtKB-SubCell"/>
</dbReference>
<dbReference type="Gene3D" id="3.40.50.150">
    <property type="entry name" value="Vaccinia Virus protein VP39"/>
    <property type="match status" value="1"/>
</dbReference>
<dbReference type="GO" id="GO:0030488">
    <property type="term" value="P:tRNA methylation"/>
    <property type="evidence" value="ECO:0007669"/>
    <property type="project" value="InterPro"/>
</dbReference>
<feature type="compositionally biased region" description="Basic residues" evidence="7">
    <location>
        <begin position="436"/>
        <end position="450"/>
    </location>
</feature>
<evidence type="ECO:0000256" key="5">
    <source>
        <dbReference type="ARBA" id="ARBA00023242"/>
    </source>
</evidence>
<keyword evidence="4 6" id="KW-0819">tRNA processing</keyword>
<dbReference type="PIRSF" id="PIRSF038170">
    <property type="entry name" value="tRNA_m1A_mtfrase"/>
    <property type="match status" value="1"/>
</dbReference>
<comment type="subunit">
    <text evidence="6">Heterotetramer.</text>
</comment>
<dbReference type="InterPro" id="IPR017423">
    <property type="entry name" value="TRM6"/>
</dbReference>
<keyword evidence="9" id="KW-1185">Reference proteome</keyword>
<protein>
    <recommendedName>
        <fullName evidence="3 6">tRNA (adenine(58)-N(1))-methyltransferase non-catalytic subunit TRM6</fullName>
    </recommendedName>
</protein>
<sequence>MTDTSNTSVAPTVVPVVSTVDDITEDFPHVRADQYVLIQMPSGNVKIVSLKPNTQVSLGKFGTFNSDNLIDKPFGVSYEIYDDKGSIRPVRNWALDVVEETNANNQMIIDNAAVQKLSHQEVETLKAESLKGNLSNDEIIQKIIASHAEFDKKTEFSKAKYIERKKKKFMKVFTPVRPTLYQINELFFNKNPEKIKGLRVDTLSQILSLANVRSNSKVLVVDDTQGLIVSAVAERMGGYGTIVAIHDGDNHNYDVLRYMNFSRRILDTIHTVPLSKIDPADPNDPFEEKTQEEIDAMEEFARRRYERRKNVADAKARNRELLFEGKFDALIISSPYEPSTVVERLFPYISGSRRIVIYGFTKDVLIDTAAWMRKSTSYLSVDISESSLRQYQVLPGRTHPEMTTSGGGGYLLSALKVIDCPEDMAIVFQNEMDARKNKKQKRDKKANASKKQKEQQQQQS</sequence>
<comment type="subcellular location">
    <subcellularLocation>
        <location evidence="1 6">Nucleus</location>
    </subcellularLocation>
</comment>
<evidence type="ECO:0000256" key="7">
    <source>
        <dbReference type="SAM" id="MobiDB-lite"/>
    </source>
</evidence>
<dbReference type="VEuPathDB" id="FungiDB:LCOR_08183.1"/>
<dbReference type="Proteomes" id="UP000027586">
    <property type="component" value="Unassembled WGS sequence"/>
</dbReference>
<evidence type="ECO:0000256" key="3">
    <source>
        <dbReference type="ARBA" id="ARBA00021704"/>
    </source>
</evidence>
<name>A0A068S495_9FUNG</name>
<comment type="function">
    <text evidence="6">Substrate-binding subunit of tRNA (adenine-N1-)-methyltransferase, which catalyzes the formation of N1-methyladenine at position 58 (m1A58) in initiator methionyl-tRNA.</text>
</comment>
<evidence type="ECO:0000256" key="4">
    <source>
        <dbReference type="ARBA" id="ARBA00022694"/>
    </source>
</evidence>
<comment type="similarity">
    <text evidence="2 6">Belongs to the TRM6/GCD10 family.</text>
</comment>
<dbReference type="AlphaFoldDB" id="A0A068S495"/>
<keyword evidence="5 6" id="KW-0539">Nucleus</keyword>
<gene>
    <name evidence="8" type="ORF">LCOR_08183.1</name>
</gene>
<dbReference type="InterPro" id="IPR029063">
    <property type="entry name" value="SAM-dependent_MTases_sf"/>
</dbReference>
<dbReference type="PANTHER" id="PTHR12945:SF0">
    <property type="entry name" value="TRNA (ADENINE(58)-N(1))-METHYLTRANSFERASE NON-CATALYTIC SUBUNIT TRM6"/>
    <property type="match status" value="1"/>
</dbReference>
<dbReference type="STRING" id="1263082.A0A068S495"/>
<reference evidence="8" key="1">
    <citation type="submission" date="2013-08" db="EMBL/GenBank/DDBJ databases">
        <title>Gene expansion shapes genome architecture in the human pathogen Lichtheimia corymbifera: an evolutionary genomics analysis in the ancient terrestrial Mucorales (Mucoromycotina).</title>
        <authorList>
            <person name="Schwartze V.U."/>
            <person name="Winter S."/>
            <person name="Shelest E."/>
            <person name="Marcet-Houben M."/>
            <person name="Horn F."/>
            <person name="Wehner S."/>
            <person name="Hoffmann K."/>
            <person name="Riege K."/>
            <person name="Sammeth M."/>
            <person name="Nowrousian M."/>
            <person name="Valiante V."/>
            <person name="Linde J."/>
            <person name="Jacobsen I.D."/>
            <person name="Marz M."/>
            <person name="Brakhage A.A."/>
            <person name="Gabaldon T."/>
            <person name="Bocker S."/>
            <person name="Voigt K."/>
        </authorList>
    </citation>
    <scope>NUCLEOTIDE SEQUENCE [LARGE SCALE GENOMIC DNA]</scope>
    <source>
        <strain evidence="8">FSU 9682</strain>
    </source>
</reference>
<dbReference type="EMBL" id="CBTN010000044">
    <property type="protein sequence ID" value="CDH57213.1"/>
    <property type="molecule type" value="Genomic_DNA"/>
</dbReference>
<dbReference type="Pfam" id="PF04189">
    <property type="entry name" value="Gcd10p"/>
    <property type="match status" value="1"/>
</dbReference>
<evidence type="ECO:0000256" key="1">
    <source>
        <dbReference type="ARBA" id="ARBA00004123"/>
    </source>
</evidence>
<evidence type="ECO:0000313" key="8">
    <source>
        <dbReference type="EMBL" id="CDH57213.1"/>
    </source>
</evidence>
<dbReference type="PANTHER" id="PTHR12945">
    <property type="entry name" value="TRANSLATION INITIATION FACTOR EIF3-RELATED"/>
    <property type="match status" value="1"/>
</dbReference>
<dbReference type="OrthoDB" id="10254665at2759"/>
<proteinExistence type="inferred from homology"/>
<feature type="region of interest" description="Disordered" evidence="7">
    <location>
        <begin position="431"/>
        <end position="460"/>
    </location>
</feature>
<dbReference type="GO" id="GO:0031515">
    <property type="term" value="C:tRNA (m1A) methyltransferase complex"/>
    <property type="evidence" value="ECO:0007669"/>
    <property type="project" value="UniProtKB-UniRule"/>
</dbReference>
<evidence type="ECO:0000256" key="6">
    <source>
        <dbReference type="PIRNR" id="PIRNR038170"/>
    </source>
</evidence>
<organism evidence="8 9">
    <name type="scientific">Lichtheimia corymbifera JMRC:FSU:9682</name>
    <dbReference type="NCBI Taxonomy" id="1263082"/>
    <lineage>
        <taxon>Eukaryota</taxon>
        <taxon>Fungi</taxon>
        <taxon>Fungi incertae sedis</taxon>
        <taxon>Mucoromycota</taxon>
        <taxon>Mucoromycotina</taxon>
        <taxon>Mucoromycetes</taxon>
        <taxon>Mucorales</taxon>
        <taxon>Lichtheimiaceae</taxon>
        <taxon>Lichtheimia</taxon>
    </lineage>
</organism>
<evidence type="ECO:0000256" key="2">
    <source>
        <dbReference type="ARBA" id="ARBA00008320"/>
    </source>
</evidence>
<comment type="caution">
    <text evidence="8">The sequence shown here is derived from an EMBL/GenBank/DDBJ whole genome shotgun (WGS) entry which is preliminary data.</text>
</comment>